<gene>
    <name evidence="1" type="ORF">CALK_1312</name>
</gene>
<dbReference type="Proteomes" id="UP000017148">
    <property type="component" value="Unassembled WGS sequence"/>
</dbReference>
<dbReference type="RefSeq" id="WP_022636780.1">
    <property type="nucleotide sequence ID" value="NZ_ASJR01000009.1"/>
</dbReference>
<evidence type="ECO:0000313" key="1">
    <source>
        <dbReference type="EMBL" id="ERP31861.1"/>
    </source>
</evidence>
<dbReference type="EMBL" id="ASJR01000009">
    <property type="protein sequence ID" value="ERP31861.1"/>
    <property type="molecule type" value="Genomic_DNA"/>
</dbReference>
<evidence type="ECO:0000313" key="2">
    <source>
        <dbReference type="Proteomes" id="UP000017148"/>
    </source>
</evidence>
<proteinExistence type="predicted"/>
<organism evidence="1 2">
    <name type="scientific">Chitinivibrio alkaliphilus ACht1</name>
    <dbReference type="NCBI Taxonomy" id="1313304"/>
    <lineage>
        <taxon>Bacteria</taxon>
        <taxon>Pseudomonadati</taxon>
        <taxon>Fibrobacterota</taxon>
        <taxon>Chitinivibrionia</taxon>
        <taxon>Chitinivibrionales</taxon>
        <taxon>Chitinivibrionaceae</taxon>
        <taxon>Chitinivibrio</taxon>
    </lineage>
</organism>
<dbReference type="STRING" id="1313304.CALK_1312"/>
<sequence>MDSQIFDSLDTIFREHRFQEGHRGLTALIETYLEQARPDEQSHLAEYLSIYEDALHNKDTVRLLDVLNYFIRPLLCTS</sequence>
<reference evidence="1 2" key="1">
    <citation type="journal article" date="2013" name="Environ. Microbiol.">
        <title>Genome analysis of Chitinivibrio alkaliphilus gen. nov., sp. nov., a novel extremely haloalkaliphilic anaerobic chitinolytic bacterium from the candidate phylum Termite Group 3.</title>
        <authorList>
            <person name="Sorokin D.Y."/>
            <person name="Gumerov V.M."/>
            <person name="Rakitin A.L."/>
            <person name="Beletsky A.V."/>
            <person name="Damste J.S."/>
            <person name="Muyzer G."/>
            <person name="Mardanov A.V."/>
            <person name="Ravin N.V."/>
        </authorList>
    </citation>
    <scope>NUCLEOTIDE SEQUENCE [LARGE SCALE GENOMIC DNA]</scope>
    <source>
        <strain evidence="1 2">ACht1</strain>
    </source>
</reference>
<comment type="caution">
    <text evidence="1">The sequence shown here is derived from an EMBL/GenBank/DDBJ whole genome shotgun (WGS) entry which is preliminary data.</text>
</comment>
<protein>
    <submittedName>
        <fullName evidence="1">Uncharacterized protein</fullName>
    </submittedName>
</protein>
<dbReference type="AlphaFoldDB" id="U7D8I5"/>
<keyword evidence="2" id="KW-1185">Reference proteome</keyword>
<name>U7D8I5_9BACT</name>
<accession>U7D8I5</accession>